<organism evidence="2 3">
    <name type="scientific">Desulfobulbus oligotrophicus</name>
    <dbReference type="NCBI Taxonomy" id="1909699"/>
    <lineage>
        <taxon>Bacteria</taxon>
        <taxon>Pseudomonadati</taxon>
        <taxon>Thermodesulfobacteriota</taxon>
        <taxon>Desulfobulbia</taxon>
        <taxon>Desulfobulbales</taxon>
        <taxon>Desulfobulbaceae</taxon>
        <taxon>Desulfobulbus</taxon>
    </lineage>
</organism>
<dbReference type="AlphaFoldDB" id="A0A7T5VEG5"/>
<sequence>MADFWYRCAVATVPRLVYGLSRLWFATCTVKVREEVSSRAFLQTGDTAIAAFWHYSFFFLFHYFREYRAAVMVSASKDGEYIARLAQLMGYVPVRGSSNRAGAKALRDMISQLRRGNNCAVVADGSQGPARKAQPGCILMASRSGKPIVPFVWAADRTLIFKSWDRTVVPLPFATVVLRVGEPLWIPPDITKAQVEIYRRELEDELNRLYNAVWHEVGRGPHDEVRERNGQGKV</sequence>
<accession>A0A7T5VEG5</accession>
<evidence type="ECO:0000313" key="3">
    <source>
        <dbReference type="Proteomes" id="UP000596092"/>
    </source>
</evidence>
<keyword evidence="2" id="KW-0012">Acyltransferase</keyword>
<gene>
    <name evidence="2" type="ORF">HP555_11435</name>
</gene>
<dbReference type="Pfam" id="PF04028">
    <property type="entry name" value="DUF374"/>
    <property type="match status" value="1"/>
</dbReference>
<dbReference type="EMBL" id="CP054140">
    <property type="protein sequence ID" value="QQG66435.1"/>
    <property type="molecule type" value="Genomic_DNA"/>
</dbReference>
<dbReference type="RefSeq" id="WP_199262608.1">
    <property type="nucleotide sequence ID" value="NZ_CP054140.1"/>
</dbReference>
<feature type="domain" description="DUF374" evidence="1">
    <location>
        <begin position="63"/>
        <end position="130"/>
    </location>
</feature>
<dbReference type="Proteomes" id="UP000596092">
    <property type="component" value="Chromosome"/>
</dbReference>
<dbReference type="KEGG" id="dog:HP555_11435"/>
<evidence type="ECO:0000259" key="1">
    <source>
        <dbReference type="Pfam" id="PF04028"/>
    </source>
</evidence>
<protein>
    <submittedName>
        <fullName evidence="2">Lysophospholipid acyltransferase family protein</fullName>
    </submittedName>
</protein>
<evidence type="ECO:0000313" key="2">
    <source>
        <dbReference type="EMBL" id="QQG66435.1"/>
    </source>
</evidence>
<dbReference type="InterPro" id="IPR007172">
    <property type="entry name" value="DUF374"/>
</dbReference>
<reference evidence="2 3" key="1">
    <citation type="submission" date="2020-05" db="EMBL/GenBank/DDBJ databases">
        <title>Complete genome of Desulfobulbus oligotrophicus.</title>
        <authorList>
            <person name="Podar M."/>
        </authorList>
    </citation>
    <scope>NUCLEOTIDE SEQUENCE [LARGE SCALE GENOMIC DNA]</scope>
    <source>
        <strain evidence="2 3">Prop6</strain>
    </source>
</reference>
<proteinExistence type="predicted"/>
<dbReference type="CDD" id="cd07983">
    <property type="entry name" value="LPLAT_DUF374-like"/>
    <property type="match status" value="1"/>
</dbReference>
<dbReference type="GO" id="GO:0016746">
    <property type="term" value="F:acyltransferase activity"/>
    <property type="evidence" value="ECO:0007669"/>
    <property type="project" value="UniProtKB-KW"/>
</dbReference>
<name>A0A7T5VEG5_9BACT</name>
<keyword evidence="2" id="KW-0808">Transferase</keyword>
<keyword evidence="3" id="KW-1185">Reference proteome</keyword>